<sequence>MTVPRTGTVSRIASISAASMTPVTTAPKVLAEPAVPPCCAAASMLSSHSASSSATTSTGPTGSHEELLSSDAVPQAALHETIES</sequence>
<evidence type="ECO:0000313" key="3">
    <source>
        <dbReference type="Proteomes" id="UP000281553"/>
    </source>
</evidence>
<protein>
    <submittedName>
        <fullName evidence="2">Uncharacterized protein</fullName>
    </submittedName>
</protein>
<accession>A0A3P6QDX1</accession>
<dbReference type="Proteomes" id="UP000281553">
    <property type="component" value="Unassembled WGS sequence"/>
</dbReference>
<proteinExistence type="predicted"/>
<feature type="compositionally biased region" description="Low complexity" evidence="1">
    <location>
        <begin position="46"/>
        <end position="58"/>
    </location>
</feature>
<feature type="region of interest" description="Disordered" evidence="1">
    <location>
        <begin position="46"/>
        <end position="84"/>
    </location>
</feature>
<organism evidence="2 3">
    <name type="scientific">Dibothriocephalus latus</name>
    <name type="common">Fish tapeworm</name>
    <name type="synonym">Diphyllobothrium latum</name>
    <dbReference type="NCBI Taxonomy" id="60516"/>
    <lineage>
        <taxon>Eukaryota</taxon>
        <taxon>Metazoa</taxon>
        <taxon>Spiralia</taxon>
        <taxon>Lophotrochozoa</taxon>
        <taxon>Platyhelminthes</taxon>
        <taxon>Cestoda</taxon>
        <taxon>Eucestoda</taxon>
        <taxon>Diphyllobothriidea</taxon>
        <taxon>Diphyllobothriidae</taxon>
        <taxon>Dibothriocephalus</taxon>
    </lineage>
</organism>
<reference evidence="2 3" key="1">
    <citation type="submission" date="2018-11" db="EMBL/GenBank/DDBJ databases">
        <authorList>
            <consortium name="Pathogen Informatics"/>
        </authorList>
    </citation>
    <scope>NUCLEOTIDE SEQUENCE [LARGE SCALE GENOMIC DNA]</scope>
</reference>
<evidence type="ECO:0000313" key="2">
    <source>
        <dbReference type="EMBL" id="VDK40633.1"/>
    </source>
</evidence>
<dbReference type="EMBL" id="UYRU01006943">
    <property type="protein sequence ID" value="VDK40633.1"/>
    <property type="molecule type" value="Genomic_DNA"/>
</dbReference>
<evidence type="ECO:0000256" key="1">
    <source>
        <dbReference type="SAM" id="MobiDB-lite"/>
    </source>
</evidence>
<name>A0A3P6QDX1_DIBLA</name>
<dbReference type="AlphaFoldDB" id="A0A3P6QDX1"/>
<gene>
    <name evidence="2" type="ORF">DILT_LOCUS1157</name>
</gene>
<keyword evidence="3" id="KW-1185">Reference proteome</keyword>